<keyword evidence="3" id="KW-0479">Metal-binding</keyword>
<dbReference type="Pfam" id="PF26200">
    <property type="entry name" value="Rcat_RNF216"/>
    <property type="match status" value="1"/>
</dbReference>
<evidence type="ECO:0000256" key="7">
    <source>
        <dbReference type="ARBA" id="ARBA00022833"/>
    </source>
</evidence>
<reference evidence="10" key="1">
    <citation type="submission" date="2021-12" db="EMBL/GenBank/DDBJ databases">
        <authorList>
            <person name="King R."/>
        </authorList>
    </citation>
    <scope>NUCLEOTIDE SEQUENCE</scope>
</reference>
<dbReference type="EMBL" id="OV121137">
    <property type="protein sequence ID" value="CAH0559360.1"/>
    <property type="molecule type" value="Genomic_DNA"/>
</dbReference>
<dbReference type="Gene3D" id="1.20.120.1750">
    <property type="match status" value="1"/>
</dbReference>
<keyword evidence="2" id="KW-0808">Transferase</keyword>
<feature type="coiled-coil region" evidence="8">
    <location>
        <begin position="282"/>
        <end position="315"/>
    </location>
</feature>
<dbReference type="InterPro" id="IPR044066">
    <property type="entry name" value="TRIAD_supradom"/>
</dbReference>
<name>A0A9P0FLY2_BRAAE</name>
<sequence>MEMPNEPMEIIDIEEIIDVDRLDPDAPEFVGELPSSSNAPQARVVDLGKYSTPVANLLVEMFPEACPKYIRNLCKGKALKDLDDIVTEILIAGDDYPKREEKPAGPEELDVERQLEILKEVLPDADPAFLQTQCERYRGNPDGLKLFTADALETKNYPTLKERIRQQQLSAQQREYTTEFDVGNFVKRFPEPMKYFEGAERKSPPYSGEDRSYVEKFLRNSFDRVPVRVIFSTVWERRCSLATAHSRLRQYMRDGRLNKTRRKPVKLSVDRKNIPLLQELAYINHREEIVEYLEKKKLEEEQERADATLKGLMRSCSCCYDERVMPKDSFECSAGCNFCRECVKTSCEVALGEGKLELPCLADCGARFGLRTLQTCLPSKTFSSLARKKAAAEVEAAGMADLEVCPFCEFGAVPHEADKVFRCLNPDCLEESCRSCKRTSHLPLKCEEVENDEDVRARTYIEDKMTEALLRECWKCKARFFKEEGCNKMTCHCGALMCYICGKPVIDYSHFNGIGGDKYHLCPLYSDTNAVNEQNVVKAGQEAKSSVDASKLKIDPTIDAKEYYKNRSRELPREPHLEQLAQLERLAQGLLERLDNIHAA</sequence>
<evidence type="ECO:0000259" key="9">
    <source>
        <dbReference type="PROSITE" id="PS51873"/>
    </source>
</evidence>
<dbReference type="SUPFAM" id="SSF57850">
    <property type="entry name" value="RING/U-box"/>
    <property type="match status" value="1"/>
</dbReference>
<dbReference type="GO" id="GO:0008270">
    <property type="term" value="F:zinc ion binding"/>
    <property type="evidence" value="ECO:0007669"/>
    <property type="project" value="UniProtKB-KW"/>
</dbReference>
<dbReference type="InterPro" id="IPR051628">
    <property type="entry name" value="LUBAC_E3_Ligases"/>
</dbReference>
<keyword evidence="8" id="KW-0175">Coiled coil</keyword>
<gene>
    <name evidence="10" type="ORF">MELIAE_LOCUS9462</name>
</gene>
<keyword evidence="5" id="KW-0863">Zinc-finger</keyword>
<dbReference type="PANTHER" id="PTHR22770">
    <property type="entry name" value="UBIQUITIN CONJUGATING ENZYME 7 INTERACTING PROTEIN-RELATED"/>
    <property type="match status" value="1"/>
</dbReference>
<dbReference type="InterPro" id="IPR047545">
    <property type="entry name" value="BRcat_RBR_RNF216"/>
</dbReference>
<evidence type="ECO:0000256" key="2">
    <source>
        <dbReference type="ARBA" id="ARBA00022679"/>
    </source>
</evidence>
<evidence type="ECO:0000256" key="1">
    <source>
        <dbReference type="ARBA" id="ARBA00004906"/>
    </source>
</evidence>
<evidence type="ECO:0000256" key="6">
    <source>
        <dbReference type="ARBA" id="ARBA00022786"/>
    </source>
</evidence>
<dbReference type="Proteomes" id="UP001154078">
    <property type="component" value="Chromosome 6"/>
</dbReference>
<evidence type="ECO:0000313" key="11">
    <source>
        <dbReference type="Proteomes" id="UP001154078"/>
    </source>
</evidence>
<dbReference type="InterPro" id="IPR047546">
    <property type="entry name" value="Rcat_RBR_RNF216"/>
</dbReference>
<feature type="domain" description="RING-type" evidence="9">
    <location>
        <begin position="312"/>
        <end position="526"/>
    </location>
</feature>
<dbReference type="AlphaFoldDB" id="A0A9P0FLY2"/>
<dbReference type="PROSITE" id="PS51873">
    <property type="entry name" value="TRIAD"/>
    <property type="match status" value="1"/>
</dbReference>
<dbReference type="CDD" id="cd20353">
    <property type="entry name" value="Rcat_RBR_RNF216"/>
    <property type="match status" value="1"/>
</dbReference>
<dbReference type="GO" id="GO:0016740">
    <property type="term" value="F:transferase activity"/>
    <property type="evidence" value="ECO:0007669"/>
    <property type="project" value="UniProtKB-KW"/>
</dbReference>
<keyword evidence="4" id="KW-0677">Repeat</keyword>
<evidence type="ECO:0000256" key="3">
    <source>
        <dbReference type="ARBA" id="ARBA00022723"/>
    </source>
</evidence>
<keyword evidence="6" id="KW-0833">Ubl conjugation pathway</keyword>
<keyword evidence="11" id="KW-1185">Reference proteome</keyword>
<dbReference type="OrthoDB" id="10009520at2759"/>
<proteinExistence type="predicted"/>
<accession>A0A9P0FLY2</accession>
<protein>
    <recommendedName>
        <fullName evidence="9">RING-type domain-containing protein</fullName>
    </recommendedName>
</protein>
<evidence type="ECO:0000313" key="10">
    <source>
        <dbReference type="EMBL" id="CAH0559360.1"/>
    </source>
</evidence>
<comment type="pathway">
    <text evidence="1">Protein modification; protein ubiquitination.</text>
</comment>
<dbReference type="CDD" id="cd20339">
    <property type="entry name" value="BRcat_RBR_RNF216"/>
    <property type="match status" value="1"/>
</dbReference>
<evidence type="ECO:0000256" key="8">
    <source>
        <dbReference type="SAM" id="Coils"/>
    </source>
</evidence>
<evidence type="ECO:0000256" key="4">
    <source>
        <dbReference type="ARBA" id="ARBA00022737"/>
    </source>
</evidence>
<dbReference type="PANTHER" id="PTHR22770:SF47">
    <property type="entry name" value="E3 UBIQUITIN-PROTEIN LIGASE RNF216"/>
    <property type="match status" value="1"/>
</dbReference>
<keyword evidence="7" id="KW-0862">Zinc</keyword>
<organism evidence="10 11">
    <name type="scientific">Brassicogethes aeneus</name>
    <name type="common">Rape pollen beetle</name>
    <name type="synonym">Meligethes aeneus</name>
    <dbReference type="NCBI Taxonomy" id="1431903"/>
    <lineage>
        <taxon>Eukaryota</taxon>
        <taxon>Metazoa</taxon>
        <taxon>Ecdysozoa</taxon>
        <taxon>Arthropoda</taxon>
        <taxon>Hexapoda</taxon>
        <taxon>Insecta</taxon>
        <taxon>Pterygota</taxon>
        <taxon>Neoptera</taxon>
        <taxon>Endopterygota</taxon>
        <taxon>Coleoptera</taxon>
        <taxon>Polyphaga</taxon>
        <taxon>Cucujiformia</taxon>
        <taxon>Nitidulidae</taxon>
        <taxon>Meligethinae</taxon>
        <taxon>Brassicogethes</taxon>
    </lineage>
</organism>
<evidence type="ECO:0000256" key="5">
    <source>
        <dbReference type="ARBA" id="ARBA00022771"/>
    </source>
</evidence>